<evidence type="ECO:0000313" key="4">
    <source>
        <dbReference type="Proteomes" id="UP000297946"/>
    </source>
</evidence>
<keyword evidence="3" id="KW-1185">Reference proteome</keyword>
<reference evidence="2" key="1">
    <citation type="submission" date="2018-10" db="EMBL/GenBank/DDBJ databases">
        <authorList>
            <person name="Vincent A.T."/>
            <person name="Schiettekatte O."/>
            <person name="Bourhy P."/>
            <person name="Veyrier F.J."/>
            <person name="Picardeau M."/>
        </authorList>
    </citation>
    <scope>NUCLEOTIDE SEQUENCE</scope>
    <source>
        <strain evidence="2">201702690</strain>
    </source>
</reference>
<dbReference type="RefSeq" id="WP_135645318.1">
    <property type="nucleotide sequence ID" value="NZ_RQER01000006.1"/>
</dbReference>
<evidence type="ECO:0000313" key="1">
    <source>
        <dbReference type="EMBL" id="TGK01184.1"/>
    </source>
</evidence>
<dbReference type="EMBL" id="RQER01000006">
    <property type="protein sequence ID" value="TGK01184.1"/>
    <property type="molecule type" value="Genomic_DNA"/>
</dbReference>
<reference evidence="1 4" key="2">
    <citation type="journal article" date="2019" name="PLoS Negl. Trop. Dis.">
        <title>Revisiting the worldwide diversity of Leptospira species in the environment.</title>
        <authorList>
            <person name="Vincent A.T."/>
            <person name="Schiettekatte O."/>
            <person name="Bourhy P."/>
            <person name="Veyrier F.J."/>
            <person name="Picardeau M."/>
        </authorList>
    </citation>
    <scope>NUCLEOTIDE SEQUENCE [LARGE SCALE GENOMIC DNA]</scope>
    <source>
        <strain evidence="2">201702690</strain>
        <strain evidence="1 4">SSW18</strain>
    </source>
</reference>
<proteinExistence type="predicted"/>
<sequence length="299" mass="35127">MELEQGKMERLARGIELGKKIVLHGVVLSGHYKSNLESYLRYCLEFYKKTDILPPGLCLLYSLLERTYRENCRNSYYKEKGWDPSDPESLTEREAEFEKEWDFSDPLSLKPKLKEEGFFLRTTILHGPTGITVELANKAIITSESEEELTEYLSRAKSYHNLSEYYEDYPFDEEGREIDIALSFLQFQEIGLHPNLLRFDTMEGEHVFRVEIPFDSGYSSLREKIEKDEDLRPFRFHSDKEKEGETIEPWKMSVCTICGRTVDDRIFFRTLPEDVIERAKEIPSTRDVCAWCLSGYLWS</sequence>
<name>A0A5F1ZVB0_9LEPT</name>
<organism evidence="1 4">
    <name type="scientific">Leptospira langatensis</name>
    <dbReference type="NCBI Taxonomy" id="2484983"/>
    <lineage>
        <taxon>Bacteria</taxon>
        <taxon>Pseudomonadati</taxon>
        <taxon>Spirochaetota</taxon>
        <taxon>Spirochaetia</taxon>
        <taxon>Leptospirales</taxon>
        <taxon>Leptospiraceae</taxon>
        <taxon>Leptospira</taxon>
    </lineage>
</organism>
<dbReference type="OrthoDB" id="338307at2"/>
<dbReference type="EMBL" id="RQGC01000004">
    <property type="protein sequence ID" value="TGL42364.1"/>
    <property type="molecule type" value="Genomic_DNA"/>
</dbReference>
<dbReference type="AlphaFoldDB" id="A0A5F1ZVB0"/>
<dbReference type="Proteomes" id="UP000297946">
    <property type="component" value="Unassembled WGS sequence"/>
</dbReference>
<accession>A0A5F1ZVB0</accession>
<comment type="caution">
    <text evidence="1">The sequence shown here is derived from an EMBL/GenBank/DDBJ whole genome shotgun (WGS) entry which is preliminary data.</text>
</comment>
<dbReference type="Proteomes" id="UP000297273">
    <property type="component" value="Unassembled WGS sequence"/>
</dbReference>
<evidence type="ECO:0000313" key="3">
    <source>
        <dbReference type="Proteomes" id="UP000297273"/>
    </source>
</evidence>
<gene>
    <name evidence="1" type="ORF">EHO57_09555</name>
    <name evidence="2" type="ORF">EHQ53_09320</name>
</gene>
<evidence type="ECO:0000313" key="2">
    <source>
        <dbReference type="EMBL" id="TGL42364.1"/>
    </source>
</evidence>
<protein>
    <submittedName>
        <fullName evidence="1">Uncharacterized protein</fullName>
    </submittedName>
</protein>